<keyword evidence="8" id="KW-0238">DNA-binding</keyword>
<dbReference type="GO" id="GO:0034039">
    <property type="term" value="F:8-oxo-7,8-dihydroguanine DNA N-glycosylase activity"/>
    <property type="evidence" value="ECO:0007669"/>
    <property type="project" value="TreeGrafter"/>
</dbReference>
<feature type="domain" description="FPG-type" evidence="14">
    <location>
        <begin position="227"/>
        <end position="273"/>
    </location>
</feature>
<dbReference type="GO" id="GO:0016829">
    <property type="term" value="F:lyase activity"/>
    <property type="evidence" value="ECO:0007669"/>
    <property type="project" value="UniProtKB-KW"/>
</dbReference>
<dbReference type="AlphaFoldDB" id="A0A1H4FMK4"/>
<dbReference type="InterPro" id="IPR010979">
    <property type="entry name" value="Ribosomal_uS13-like_H2TH"/>
</dbReference>
<protein>
    <submittedName>
        <fullName evidence="16">Formamidopyrimidine-DNA glycosylase</fullName>
    </submittedName>
</protein>
<dbReference type="Gene3D" id="1.10.8.50">
    <property type="match status" value="1"/>
</dbReference>
<sequence>MIEIPESQTVARQVRETLAGRTVTGVFNATHPHKFTWYTGDPLEYPMLLTGRKIVGAEGCGAFIDVLLENDMHLALSDGVILRLYGCEDPIPAKYQLLVTLDDGSFLVCTVAMYGGINAFPGKLDNPYYQGARTKCSPLEERFDAGYFSRLWAASKRNLSAKAFLATEQRIPGLGNGVLQDILFRAGIHPKRKLSTLGDADAERLFRTLKSVLREMTDRGGRDTEKDLFGKPGGYAVQLSRNTCAEPCPVCGGPIVKEAYLGGAVYYCPGCQPLK</sequence>
<evidence type="ECO:0000259" key="14">
    <source>
        <dbReference type="PROSITE" id="PS51066"/>
    </source>
</evidence>
<keyword evidence="5 13" id="KW-0863">Zinc-finger</keyword>
<evidence type="ECO:0000256" key="10">
    <source>
        <dbReference type="ARBA" id="ARBA00023239"/>
    </source>
</evidence>
<evidence type="ECO:0000313" key="17">
    <source>
        <dbReference type="Proteomes" id="UP000183253"/>
    </source>
</evidence>
<organism evidence="16 17">
    <name type="scientific">Alistipes timonensis JC136</name>
    <dbReference type="NCBI Taxonomy" id="1033731"/>
    <lineage>
        <taxon>Bacteria</taxon>
        <taxon>Pseudomonadati</taxon>
        <taxon>Bacteroidota</taxon>
        <taxon>Bacteroidia</taxon>
        <taxon>Bacteroidales</taxon>
        <taxon>Rikenellaceae</taxon>
        <taxon>Alistipes</taxon>
    </lineage>
</organism>
<reference evidence="16 17" key="1">
    <citation type="submission" date="2016-10" db="EMBL/GenBank/DDBJ databases">
        <authorList>
            <person name="de Groot N.N."/>
        </authorList>
    </citation>
    <scope>NUCLEOTIDE SEQUENCE [LARGE SCALE GENOMIC DNA]</scope>
    <source>
        <strain evidence="16 17">DSM 25383</strain>
    </source>
</reference>
<evidence type="ECO:0000256" key="9">
    <source>
        <dbReference type="ARBA" id="ARBA00023204"/>
    </source>
</evidence>
<accession>A0A1H4FMK4</accession>
<evidence type="ECO:0000259" key="15">
    <source>
        <dbReference type="PROSITE" id="PS51068"/>
    </source>
</evidence>
<keyword evidence="10" id="KW-0456">Lyase</keyword>
<evidence type="ECO:0000256" key="13">
    <source>
        <dbReference type="PROSITE-ProRule" id="PRU00391"/>
    </source>
</evidence>
<dbReference type="InterPro" id="IPR035937">
    <property type="entry name" value="FPG_N"/>
</dbReference>
<dbReference type="STRING" id="1033731.SAMN05444145_11164"/>
<keyword evidence="12" id="KW-0326">Glycosidase</keyword>
<evidence type="ECO:0000256" key="6">
    <source>
        <dbReference type="ARBA" id="ARBA00022801"/>
    </source>
</evidence>
<dbReference type="SMART" id="SM01232">
    <property type="entry name" value="H2TH"/>
    <property type="match status" value="1"/>
</dbReference>
<keyword evidence="6" id="KW-0378">Hydrolase</keyword>
<comment type="catalytic activity">
    <reaction evidence="1">
        <text>Hydrolysis of DNA containing ring-opened 7-methylguanine residues, releasing 2,6-diamino-4-hydroxy-5-(N-methyl)formamidopyrimidine.</text>
        <dbReference type="EC" id="3.2.2.23"/>
    </reaction>
</comment>
<name>A0A1H4FMK4_9BACT</name>
<evidence type="ECO:0000256" key="5">
    <source>
        <dbReference type="ARBA" id="ARBA00022771"/>
    </source>
</evidence>
<evidence type="ECO:0000256" key="4">
    <source>
        <dbReference type="ARBA" id="ARBA00022763"/>
    </source>
</evidence>
<evidence type="ECO:0000256" key="3">
    <source>
        <dbReference type="ARBA" id="ARBA00022723"/>
    </source>
</evidence>
<keyword evidence="4" id="KW-0227">DNA damage</keyword>
<dbReference type="SUPFAM" id="SSF46946">
    <property type="entry name" value="S13-like H2TH domain"/>
    <property type="match status" value="1"/>
</dbReference>
<dbReference type="PANTHER" id="PTHR22993">
    <property type="entry name" value="FORMAMIDOPYRIMIDINE-DNA GLYCOSYLASE"/>
    <property type="match status" value="1"/>
</dbReference>
<dbReference type="Pfam" id="PF06831">
    <property type="entry name" value="H2TH"/>
    <property type="match status" value="1"/>
</dbReference>
<keyword evidence="3" id="KW-0479">Metal-binding</keyword>
<dbReference type="PROSITE" id="PS51068">
    <property type="entry name" value="FPG_CAT"/>
    <property type="match status" value="1"/>
</dbReference>
<proteinExistence type="inferred from homology"/>
<dbReference type="Proteomes" id="UP000183253">
    <property type="component" value="Unassembled WGS sequence"/>
</dbReference>
<evidence type="ECO:0000256" key="1">
    <source>
        <dbReference type="ARBA" id="ARBA00001668"/>
    </source>
</evidence>
<dbReference type="SUPFAM" id="SSF57716">
    <property type="entry name" value="Glucocorticoid receptor-like (DNA-binding domain)"/>
    <property type="match status" value="1"/>
</dbReference>
<dbReference type="GO" id="GO:0006284">
    <property type="term" value="P:base-excision repair"/>
    <property type="evidence" value="ECO:0007669"/>
    <property type="project" value="InterPro"/>
</dbReference>
<dbReference type="GO" id="GO:0003906">
    <property type="term" value="F:DNA-(apurinic or apyrimidinic site) endonuclease activity"/>
    <property type="evidence" value="ECO:0007669"/>
    <property type="project" value="InterPro"/>
</dbReference>
<keyword evidence="17" id="KW-1185">Reference proteome</keyword>
<evidence type="ECO:0000256" key="12">
    <source>
        <dbReference type="ARBA" id="ARBA00023295"/>
    </source>
</evidence>
<evidence type="ECO:0000313" key="16">
    <source>
        <dbReference type="EMBL" id="SEA98505.1"/>
    </source>
</evidence>
<dbReference type="OrthoDB" id="9800855at2"/>
<dbReference type="InterPro" id="IPR000214">
    <property type="entry name" value="Znf_DNA_glyclase/AP_lyase"/>
</dbReference>
<evidence type="ECO:0000256" key="11">
    <source>
        <dbReference type="ARBA" id="ARBA00023268"/>
    </source>
</evidence>
<dbReference type="InterPro" id="IPR015886">
    <property type="entry name" value="H2TH_FPG"/>
</dbReference>
<feature type="domain" description="Formamidopyrimidine-DNA glycosylase catalytic" evidence="15">
    <location>
        <begin position="2"/>
        <end position="107"/>
    </location>
</feature>
<evidence type="ECO:0000256" key="2">
    <source>
        <dbReference type="ARBA" id="ARBA00009409"/>
    </source>
</evidence>
<evidence type="ECO:0000256" key="8">
    <source>
        <dbReference type="ARBA" id="ARBA00023125"/>
    </source>
</evidence>
<dbReference type="SUPFAM" id="SSF81624">
    <property type="entry name" value="N-terminal domain of MutM-like DNA repair proteins"/>
    <property type="match status" value="1"/>
</dbReference>
<dbReference type="InterPro" id="IPR012319">
    <property type="entry name" value="FPG_cat"/>
</dbReference>
<dbReference type="PANTHER" id="PTHR22993:SF9">
    <property type="entry name" value="FORMAMIDOPYRIMIDINE-DNA GLYCOSYLASE"/>
    <property type="match status" value="1"/>
</dbReference>
<dbReference type="EMBL" id="FNRI01000011">
    <property type="protein sequence ID" value="SEA98505.1"/>
    <property type="molecule type" value="Genomic_DNA"/>
</dbReference>
<evidence type="ECO:0000256" key="7">
    <source>
        <dbReference type="ARBA" id="ARBA00022833"/>
    </source>
</evidence>
<keyword evidence="9" id="KW-0234">DNA repair</keyword>
<dbReference type="GO" id="GO:0003684">
    <property type="term" value="F:damaged DNA binding"/>
    <property type="evidence" value="ECO:0007669"/>
    <property type="project" value="InterPro"/>
</dbReference>
<dbReference type="RefSeq" id="WP_010261119.1">
    <property type="nucleotide sequence ID" value="NZ_CAEG01000007.1"/>
</dbReference>
<dbReference type="GO" id="GO:0008270">
    <property type="term" value="F:zinc ion binding"/>
    <property type="evidence" value="ECO:0007669"/>
    <property type="project" value="UniProtKB-KW"/>
</dbReference>
<dbReference type="PROSITE" id="PS51066">
    <property type="entry name" value="ZF_FPG_2"/>
    <property type="match status" value="1"/>
</dbReference>
<keyword evidence="7" id="KW-0862">Zinc</keyword>
<gene>
    <name evidence="16" type="ORF">SAMN05444145_11164</name>
</gene>
<comment type="similarity">
    <text evidence="2">Belongs to the FPG family.</text>
</comment>
<keyword evidence="11" id="KW-0511">Multifunctional enzyme</keyword>